<dbReference type="Pfam" id="PF07690">
    <property type="entry name" value="MFS_1"/>
    <property type="match status" value="1"/>
</dbReference>
<comment type="subcellular location">
    <subcellularLocation>
        <location evidence="1">Cell membrane</location>
        <topology evidence="1">Multi-pass membrane protein</topology>
    </subcellularLocation>
</comment>
<evidence type="ECO:0000256" key="4">
    <source>
        <dbReference type="ARBA" id="ARBA00022989"/>
    </source>
</evidence>
<feature type="transmembrane region" description="Helical" evidence="7">
    <location>
        <begin position="318"/>
        <end position="337"/>
    </location>
</feature>
<dbReference type="GO" id="GO:0005886">
    <property type="term" value="C:plasma membrane"/>
    <property type="evidence" value="ECO:0007669"/>
    <property type="project" value="UniProtKB-SubCell"/>
</dbReference>
<keyword evidence="5 7" id="KW-0472">Membrane</keyword>
<dbReference type="InterPro" id="IPR011701">
    <property type="entry name" value="MFS"/>
</dbReference>
<evidence type="ECO:0000256" key="2">
    <source>
        <dbReference type="ARBA" id="ARBA00022475"/>
    </source>
</evidence>
<feature type="transmembrane region" description="Helical" evidence="7">
    <location>
        <begin position="267"/>
        <end position="287"/>
    </location>
</feature>
<dbReference type="SUPFAM" id="SSF103473">
    <property type="entry name" value="MFS general substrate transporter"/>
    <property type="match status" value="1"/>
</dbReference>
<dbReference type="PANTHER" id="PTHR43124">
    <property type="entry name" value="PURINE EFFLUX PUMP PBUE"/>
    <property type="match status" value="1"/>
</dbReference>
<feature type="compositionally biased region" description="Low complexity" evidence="6">
    <location>
        <begin position="1"/>
        <end position="16"/>
    </location>
</feature>
<dbReference type="EMBL" id="VIFM01000277">
    <property type="protein sequence ID" value="TQF10140.1"/>
    <property type="molecule type" value="Genomic_DNA"/>
</dbReference>
<dbReference type="InterPro" id="IPR020846">
    <property type="entry name" value="MFS_dom"/>
</dbReference>
<organism evidence="9 10">
    <name type="scientific">Myxococcus llanfairpwllgwyngyllgogerychwyrndrobwllllantysiliogogogochensis</name>
    <dbReference type="NCBI Taxonomy" id="2590453"/>
    <lineage>
        <taxon>Bacteria</taxon>
        <taxon>Pseudomonadati</taxon>
        <taxon>Myxococcota</taxon>
        <taxon>Myxococcia</taxon>
        <taxon>Myxococcales</taxon>
        <taxon>Cystobacterineae</taxon>
        <taxon>Myxococcaceae</taxon>
        <taxon>Myxococcus</taxon>
    </lineage>
</organism>
<evidence type="ECO:0000313" key="10">
    <source>
        <dbReference type="Proteomes" id="UP000315369"/>
    </source>
</evidence>
<feature type="transmembrane region" description="Helical" evidence="7">
    <location>
        <begin position="100"/>
        <end position="123"/>
    </location>
</feature>
<keyword evidence="2" id="KW-1003">Cell membrane</keyword>
<accession>A0A540WM75</accession>
<evidence type="ECO:0000256" key="3">
    <source>
        <dbReference type="ARBA" id="ARBA00022692"/>
    </source>
</evidence>
<feature type="transmembrane region" description="Helical" evidence="7">
    <location>
        <begin position="186"/>
        <end position="206"/>
    </location>
</feature>
<dbReference type="Gene3D" id="1.20.1250.20">
    <property type="entry name" value="MFS general substrate transporter like domains"/>
    <property type="match status" value="1"/>
</dbReference>
<evidence type="ECO:0000256" key="1">
    <source>
        <dbReference type="ARBA" id="ARBA00004651"/>
    </source>
</evidence>
<dbReference type="InterPro" id="IPR050189">
    <property type="entry name" value="MFS_Efflux_Transporters"/>
</dbReference>
<gene>
    <name evidence="9" type="ORF">FJV41_41000</name>
</gene>
<evidence type="ECO:0000256" key="6">
    <source>
        <dbReference type="SAM" id="MobiDB-lite"/>
    </source>
</evidence>
<evidence type="ECO:0000259" key="8">
    <source>
        <dbReference type="PROSITE" id="PS50850"/>
    </source>
</evidence>
<dbReference type="PROSITE" id="PS50850">
    <property type="entry name" value="MFS"/>
    <property type="match status" value="1"/>
</dbReference>
<feature type="transmembrane region" description="Helical" evidence="7">
    <location>
        <begin position="381"/>
        <end position="401"/>
    </location>
</feature>
<evidence type="ECO:0000256" key="7">
    <source>
        <dbReference type="SAM" id="Phobius"/>
    </source>
</evidence>
<keyword evidence="3 7" id="KW-0812">Transmembrane</keyword>
<feature type="region of interest" description="Disordered" evidence="6">
    <location>
        <begin position="1"/>
        <end position="23"/>
    </location>
</feature>
<evidence type="ECO:0000256" key="5">
    <source>
        <dbReference type="ARBA" id="ARBA00023136"/>
    </source>
</evidence>
<dbReference type="GO" id="GO:0022857">
    <property type="term" value="F:transmembrane transporter activity"/>
    <property type="evidence" value="ECO:0007669"/>
    <property type="project" value="InterPro"/>
</dbReference>
<feature type="transmembrane region" description="Helical" evidence="7">
    <location>
        <begin position="35"/>
        <end position="56"/>
    </location>
</feature>
<dbReference type="PANTHER" id="PTHR43124:SF3">
    <property type="entry name" value="CHLORAMPHENICOL EFFLUX PUMP RV0191"/>
    <property type="match status" value="1"/>
</dbReference>
<feature type="transmembrane region" description="Helical" evidence="7">
    <location>
        <begin position="226"/>
        <end position="247"/>
    </location>
</feature>
<proteinExistence type="predicted"/>
<name>A0A540WM75_9BACT</name>
<feature type="transmembrane region" description="Helical" evidence="7">
    <location>
        <begin position="68"/>
        <end position="88"/>
    </location>
</feature>
<feature type="transmembrane region" description="Helical" evidence="7">
    <location>
        <begin position="357"/>
        <end position="375"/>
    </location>
</feature>
<dbReference type="CDD" id="cd17324">
    <property type="entry name" value="MFS_NepI_like"/>
    <property type="match status" value="1"/>
</dbReference>
<reference evidence="9 10" key="1">
    <citation type="submission" date="2019-06" db="EMBL/GenBank/DDBJ databases">
        <authorList>
            <person name="Livingstone P."/>
            <person name="Whitworth D."/>
        </authorList>
    </citation>
    <scope>NUCLEOTIDE SEQUENCE [LARGE SCALE GENOMIC DNA]</scope>
    <source>
        <strain evidence="9 10">AM401</strain>
    </source>
</reference>
<feature type="domain" description="Major facilitator superfamily (MFS) profile" evidence="8">
    <location>
        <begin position="34"/>
        <end position="405"/>
    </location>
</feature>
<feature type="transmembrane region" description="Helical" evidence="7">
    <location>
        <begin position="294"/>
        <end position="312"/>
    </location>
</feature>
<feature type="transmembrane region" description="Helical" evidence="7">
    <location>
        <begin position="159"/>
        <end position="180"/>
    </location>
</feature>
<sequence>MTSTTTPRAQAAPAPALRHADGTAEREERLPIAGLLALAMAAFITVLTEALPAGLLPRMSADLGVSEALVGQLVTLYAIGTLVTAIPLTAATQGWRRRPLLILALLGFVVVNTVTAVSTNFVLTLGARFFAGVFAGLLWALVAGYAARMVPEHQQGRAMAIAMVGIPLALSLGIPAGTFLGAAVGWRVTFGIMSILTVILVGWVFVRLPDFPGQTGDRRMSIRKVFMLPGIRSVLFVTLAFVLSHNVLYTYIAPFLAPAGMAKNIDIVLLVFGVFALVSIWVIGVLIDRWLRELVLVSTALLVLVSFALGLWGSVPAVVYAGVAVWGLAYGGAATLFQTASAKAAGEAADVAQSMIVTAWNIAIAGGGIAGGVLLETLGVVSFPWMLVILLVPTLLVAWGAKRHGFPPAAGRR</sequence>
<dbReference type="AlphaFoldDB" id="A0A540WM75"/>
<evidence type="ECO:0000313" key="9">
    <source>
        <dbReference type="EMBL" id="TQF10140.1"/>
    </source>
</evidence>
<keyword evidence="10" id="KW-1185">Reference proteome</keyword>
<dbReference type="Proteomes" id="UP000315369">
    <property type="component" value="Unassembled WGS sequence"/>
</dbReference>
<dbReference type="InterPro" id="IPR036259">
    <property type="entry name" value="MFS_trans_sf"/>
</dbReference>
<dbReference type="RefSeq" id="WP_141648071.1">
    <property type="nucleotide sequence ID" value="NZ_VIFM01000277.1"/>
</dbReference>
<feature type="transmembrane region" description="Helical" evidence="7">
    <location>
        <begin position="129"/>
        <end position="147"/>
    </location>
</feature>
<protein>
    <submittedName>
        <fullName evidence="9">MFS transporter</fullName>
    </submittedName>
</protein>
<keyword evidence="4 7" id="KW-1133">Transmembrane helix</keyword>
<comment type="caution">
    <text evidence="9">The sequence shown here is derived from an EMBL/GenBank/DDBJ whole genome shotgun (WGS) entry which is preliminary data.</text>
</comment>
<dbReference type="OrthoDB" id="9788453at2"/>